<reference evidence="2" key="1">
    <citation type="journal article" date="2021" name="Int. J. Syst. Evol. Microbiol.">
        <title>Bradyrhizobium septentrionale sp. nov. (sv. septentrionale) and Bradyrhizobium quebecense sp. nov. (sv. septentrionale) associated with legumes native to Canada possess rearranged symbiosis genes and numerous insertion sequences.</title>
        <authorList>
            <person name="Bromfield E.S.P."/>
            <person name="Cloutier S."/>
        </authorList>
    </citation>
    <scope>NUCLEOTIDE SEQUENCE</scope>
    <source>
        <strain evidence="2">5S5</strain>
    </source>
</reference>
<sequence length="66" mass="7142">MSKPLPFTEASLARAIKAVKRAGLHVIGVRPDGTVITSDHPIEVTSLIPQDGHNESVPSKWEDQRG</sequence>
<dbReference type="EMBL" id="CP147711">
    <property type="protein sequence ID" value="WXC83488.1"/>
    <property type="molecule type" value="Genomic_DNA"/>
</dbReference>
<evidence type="ECO:0000313" key="3">
    <source>
        <dbReference type="Proteomes" id="UP001432046"/>
    </source>
</evidence>
<evidence type="ECO:0000256" key="1">
    <source>
        <dbReference type="SAM" id="MobiDB-lite"/>
    </source>
</evidence>
<dbReference type="Proteomes" id="UP001432046">
    <property type="component" value="Chromosome"/>
</dbReference>
<proteinExistence type="predicted"/>
<accession>A0ABZ2P8C5</accession>
<reference evidence="2" key="2">
    <citation type="submission" date="2024-03" db="EMBL/GenBank/DDBJ databases">
        <authorList>
            <person name="Bromfield E.S.P."/>
            <person name="Cloutier S."/>
        </authorList>
    </citation>
    <scope>NUCLEOTIDE SEQUENCE</scope>
    <source>
        <strain evidence="2">5S5</strain>
    </source>
</reference>
<organism evidence="2 3">
    <name type="scientific">Bradyrhizobium septentrionale</name>
    <dbReference type="NCBI Taxonomy" id="1404411"/>
    <lineage>
        <taxon>Bacteria</taxon>
        <taxon>Pseudomonadati</taxon>
        <taxon>Pseudomonadota</taxon>
        <taxon>Alphaproteobacteria</taxon>
        <taxon>Hyphomicrobiales</taxon>
        <taxon>Nitrobacteraceae</taxon>
        <taxon>Bradyrhizobium</taxon>
    </lineage>
</organism>
<gene>
    <name evidence="2" type="ORF">WDK88_18865</name>
</gene>
<protein>
    <submittedName>
        <fullName evidence="2">Uncharacterized protein</fullName>
    </submittedName>
</protein>
<evidence type="ECO:0000313" key="2">
    <source>
        <dbReference type="EMBL" id="WXC83488.1"/>
    </source>
</evidence>
<keyword evidence="3" id="KW-1185">Reference proteome</keyword>
<dbReference type="RefSeq" id="WP_338821603.1">
    <property type="nucleotide sequence ID" value="NZ_CP147708.1"/>
</dbReference>
<name>A0ABZ2P8C5_9BRAD</name>
<feature type="region of interest" description="Disordered" evidence="1">
    <location>
        <begin position="45"/>
        <end position="66"/>
    </location>
</feature>